<dbReference type="Proteomes" id="UP000298218">
    <property type="component" value="Unassembled WGS sequence"/>
</dbReference>
<dbReference type="SUPFAM" id="SSF48403">
    <property type="entry name" value="Ankyrin repeat"/>
    <property type="match status" value="1"/>
</dbReference>
<evidence type="ECO:0000256" key="2">
    <source>
        <dbReference type="ARBA" id="ARBA00023043"/>
    </source>
</evidence>
<evidence type="ECO:0000313" key="4">
    <source>
        <dbReference type="Proteomes" id="UP000298218"/>
    </source>
</evidence>
<dbReference type="PANTHER" id="PTHR24171">
    <property type="entry name" value="ANKYRIN REPEAT DOMAIN-CONTAINING PROTEIN 39-RELATED"/>
    <property type="match status" value="1"/>
</dbReference>
<dbReference type="EMBL" id="SOHQ01000048">
    <property type="protein sequence ID" value="TFD75119.1"/>
    <property type="molecule type" value="Genomic_DNA"/>
</dbReference>
<comment type="caution">
    <text evidence="3">The sequence shown here is derived from an EMBL/GenBank/DDBJ whole genome shotgun (WGS) entry which is preliminary data.</text>
</comment>
<reference evidence="3 4" key="1">
    <citation type="submission" date="2019-03" db="EMBL/GenBank/DDBJ databases">
        <title>Genomics of glacier-inhabiting Cryobacterium strains.</title>
        <authorList>
            <person name="Liu Q."/>
            <person name="Xin Y.-H."/>
        </authorList>
    </citation>
    <scope>NUCLEOTIDE SEQUENCE [LARGE SCALE GENOMIC DNA]</scope>
    <source>
        <strain evidence="3 4">CGMCC 1.4292</strain>
    </source>
</reference>
<gene>
    <name evidence="3" type="ORF">E3T53_16790</name>
</gene>
<dbReference type="Pfam" id="PF12796">
    <property type="entry name" value="Ank_2"/>
    <property type="match status" value="1"/>
</dbReference>
<dbReference type="PANTHER" id="PTHR24171:SF9">
    <property type="entry name" value="ANKYRIN REPEAT DOMAIN-CONTAINING PROTEIN 39"/>
    <property type="match status" value="1"/>
</dbReference>
<protein>
    <submittedName>
        <fullName evidence="3">Ankyrin repeat domain-containing protein</fullName>
    </submittedName>
</protein>
<accession>A0A4Y8KKM6</accession>
<proteinExistence type="predicted"/>
<keyword evidence="1" id="KW-0677">Repeat</keyword>
<dbReference type="InterPro" id="IPR036770">
    <property type="entry name" value="Ankyrin_rpt-contain_sf"/>
</dbReference>
<evidence type="ECO:0000256" key="1">
    <source>
        <dbReference type="ARBA" id="ARBA00022737"/>
    </source>
</evidence>
<dbReference type="OrthoDB" id="306540at2"/>
<dbReference type="Gene3D" id="1.25.40.20">
    <property type="entry name" value="Ankyrin repeat-containing domain"/>
    <property type="match status" value="1"/>
</dbReference>
<dbReference type="InterPro" id="IPR002110">
    <property type="entry name" value="Ankyrin_rpt"/>
</dbReference>
<sequence length="137" mass="14198">MTKEQLPALPDDVLAFAETVFDLAREGNAGQLVALISQGVPVDLTNARGDSLLILAAYHQHIEAVNALVRLGADTARVNDNGQTALVAAVFRNNTTITLALLAAGADPELGAHPALAVACQFGLADMEQLLSSASKP</sequence>
<evidence type="ECO:0000313" key="3">
    <source>
        <dbReference type="EMBL" id="TFD75119.1"/>
    </source>
</evidence>
<keyword evidence="2" id="KW-0040">ANK repeat</keyword>
<dbReference type="RefSeq" id="WP_134171505.1">
    <property type="nucleotide sequence ID" value="NZ_SODI01000001.1"/>
</dbReference>
<name>A0A4Y8KKM6_9MICO</name>
<organism evidence="3 4">
    <name type="scientific">Cryobacterium psychrophilum</name>
    <dbReference type="NCBI Taxonomy" id="41988"/>
    <lineage>
        <taxon>Bacteria</taxon>
        <taxon>Bacillati</taxon>
        <taxon>Actinomycetota</taxon>
        <taxon>Actinomycetes</taxon>
        <taxon>Micrococcales</taxon>
        <taxon>Microbacteriaceae</taxon>
        <taxon>Cryobacterium</taxon>
    </lineage>
</organism>
<dbReference type="PROSITE" id="PS50088">
    <property type="entry name" value="ANK_REPEAT"/>
    <property type="match status" value="2"/>
</dbReference>
<dbReference type="SMART" id="SM00248">
    <property type="entry name" value="ANK"/>
    <property type="match status" value="2"/>
</dbReference>
<dbReference type="AlphaFoldDB" id="A0A4Y8KKM6"/>
<keyword evidence="4" id="KW-1185">Reference proteome</keyword>